<proteinExistence type="predicted"/>
<evidence type="ECO:0000313" key="2">
    <source>
        <dbReference type="Proteomes" id="UP000023152"/>
    </source>
</evidence>
<sequence>MYIHIEQINMLDMPIVGLKLLEPIANGLDEKSLFYFERKKRKKYECKIQVESELVIDLNNVIMLKNEFEEVVEILLLFFFLEGETHYFIRTFWIELLLDFWIVRHSSTSDFGKDGVVKGEIKKND</sequence>
<dbReference type="Proteomes" id="UP000023152">
    <property type="component" value="Unassembled WGS sequence"/>
</dbReference>
<organism evidence="1 2">
    <name type="scientific">Reticulomyxa filosa</name>
    <dbReference type="NCBI Taxonomy" id="46433"/>
    <lineage>
        <taxon>Eukaryota</taxon>
        <taxon>Sar</taxon>
        <taxon>Rhizaria</taxon>
        <taxon>Retaria</taxon>
        <taxon>Foraminifera</taxon>
        <taxon>Monothalamids</taxon>
        <taxon>Reticulomyxidae</taxon>
        <taxon>Reticulomyxa</taxon>
    </lineage>
</organism>
<reference evidence="1 2" key="1">
    <citation type="journal article" date="2013" name="Curr. Biol.">
        <title>The Genome of the Foraminiferan Reticulomyxa filosa.</title>
        <authorList>
            <person name="Glockner G."/>
            <person name="Hulsmann N."/>
            <person name="Schleicher M."/>
            <person name="Noegel A.A."/>
            <person name="Eichinger L."/>
            <person name="Gallinger C."/>
            <person name="Pawlowski J."/>
            <person name="Sierra R."/>
            <person name="Euteneuer U."/>
            <person name="Pillet L."/>
            <person name="Moustafa A."/>
            <person name="Platzer M."/>
            <person name="Groth M."/>
            <person name="Szafranski K."/>
            <person name="Schliwa M."/>
        </authorList>
    </citation>
    <scope>NUCLEOTIDE SEQUENCE [LARGE SCALE GENOMIC DNA]</scope>
</reference>
<keyword evidence="2" id="KW-1185">Reference proteome</keyword>
<comment type="caution">
    <text evidence="1">The sequence shown here is derived from an EMBL/GenBank/DDBJ whole genome shotgun (WGS) entry which is preliminary data.</text>
</comment>
<dbReference type="EMBL" id="ASPP01004921">
    <property type="protein sequence ID" value="ETO31455.1"/>
    <property type="molecule type" value="Genomic_DNA"/>
</dbReference>
<evidence type="ECO:0000313" key="1">
    <source>
        <dbReference type="EMBL" id="ETO31455.1"/>
    </source>
</evidence>
<accession>X6NYS6</accession>
<gene>
    <name evidence="1" type="ORF">RFI_05665</name>
</gene>
<protein>
    <submittedName>
        <fullName evidence="1">Uncharacterized protein</fullName>
    </submittedName>
</protein>
<dbReference type="AlphaFoldDB" id="X6NYS6"/>
<name>X6NYS6_RETFI</name>